<dbReference type="InterPro" id="IPR032875">
    <property type="entry name" value="Succ_CoA_lig_flav_dom"/>
</dbReference>
<dbReference type="GO" id="GO:0005524">
    <property type="term" value="F:ATP binding"/>
    <property type="evidence" value="ECO:0007669"/>
    <property type="project" value="UniProtKB-KW"/>
</dbReference>
<organism evidence="6">
    <name type="scientific">marine sediment metagenome</name>
    <dbReference type="NCBI Taxonomy" id="412755"/>
    <lineage>
        <taxon>unclassified sequences</taxon>
        <taxon>metagenomes</taxon>
        <taxon>ecological metagenomes</taxon>
    </lineage>
</organism>
<dbReference type="GO" id="GO:0016874">
    <property type="term" value="F:ligase activity"/>
    <property type="evidence" value="ECO:0007669"/>
    <property type="project" value="UniProtKB-KW"/>
</dbReference>
<evidence type="ECO:0000313" key="6">
    <source>
        <dbReference type="EMBL" id="GAG01993.1"/>
    </source>
</evidence>
<dbReference type="PANTHER" id="PTHR43334:SF2">
    <property type="entry name" value="ACETATE--COA LIGASE [ADP-FORMING]"/>
    <property type="match status" value="1"/>
</dbReference>
<dbReference type="InterPro" id="IPR051538">
    <property type="entry name" value="Acyl-CoA_Synth/Transferase"/>
</dbReference>
<dbReference type="SUPFAM" id="SSF52210">
    <property type="entry name" value="Succinyl-CoA synthetase domains"/>
    <property type="match status" value="1"/>
</dbReference>
<dbReference type="Gene3D" id="3.40.50.720">
    <property type="entry name" value="NAD(P)-binding Rossmann-like Domain"/>
    <property type="match status" value="1"/>
</dbReference>
<accession>X0UNX7</accession>
<keyword evidence="2" id="KW-0547">Nucleotide-binding</keyword>
<dbReference type="SUPFAM" id="SSF51735">
    <property type="entry name" value="NAD(P)-binding Rossmann-fold domains"/>
    <property type="match status" value="1"/>
</dbReference>
<comment type="caution">
    <text evidence="6">The sequence shown here is derived from an EMBL/GenBank/DDBJ whole genome shotgun (WGS) entry which is preliminary data.</text>
</comment>
<feature type="non-terminal residue" evidence="6">
    <location>
        <position position="1"/>
    </location>
</feature>
<feature type="non-terminal residue" evidence="6">
    <location>
        <position position="272"/>
    </location>
</feature>
<feature type="domain" description="CoA-binding" evidence="4">
    <location>
        <begin position="1"/>
        <end position="110"/>
    </location>
</feature>
<dbReference type="InterPro" id="IPR003781">
    <property type="entry name" value="CoA-bd"/>
</dbReference>
<dbReference type="PANTHER" id="PTHR43334">
    <property type="entry name" value="ACETATE--COA LIGASE [ADP-FORMING]"/>
    <property type="match status" value="1"/>
</dbReference>
<dbReference type="EMBL" id="BARS01021296">
    <property type="protein sequence ID" value="GAG01993.1"/>
    <property type="molecule type" value="Genomic_DNA"/>
</dbReference>
<name>X0UNX7_9ZZZZ</name>
<evidence type="ECO:0000256" key="1">
    <source>
        <dbReference type="ARBA" id="ARBA00022598"/>
    </source>
</evidence>
<evidence type="ECO:0000256" key="2">
    <source>
        <dbReference type="ARBA" id="ARBA00022741"/>
    </source>
</evidence>
<dbReference type="InterPro" id="IPR016102">
    <property type="entry name" value="Succinyl-CoA_synth-like"/>
</dbReference>
<keyword evidence="1" id="KW-0436">Ligase</keyword>
<protein>
    <recommendedName>
        <fullName evidence="7">CoA-binding domain-containing protein</fullName>
    </recommendedName>
</protein>
<proteinExistence type="predicted"/>
<keyword evidence="3" id="KW-0067">ATP-binding</keyword>
<dbReference type="Pfam" id="PF13607">
    <property type="entry name" value="Succ_CoA_lig"/>
    <property type="match status" value="1"/>
</dbReference>
<evidence type="ECO:0008006" key="7">
    <source>
        <dbReference type="Google" id="ProtNLM"/>
    </source>
</evidence>
<dbReference type="Gene3D" id="3.40.50.261">
    <property type="entry name" value="Succinyl-CoA synthetase domains"/>
    <property type="match status" value="1"/>
</dbReference>
<dbReference type="InterPro" id="IPR036291">
    <property type="entry name" value="NAD(P)-bd_dom_sf"/>
</dbReference>
<sequence>GNSILMNLLASEVEIFPITHSRDYVLGTKAYPSLSTIPEPVDLVIVAVGAKYCASLMPEIKKAGARNAVIISGGFSETGAEGTVLENELAIAAKESDIRIIGPNCVGVSNSRLFNGTFTMMPERGNIAFVSQSGALGGMTIYTTRTKRIGMSKFASVGNSADVGIVEMLDYFRQDSKSTVIAAYIEGVNKGRELFEALQRAASEKPVVVLKGGRSEAGGRATQSHTGSLTGSAKVFDGMLRQAGCVTAPTLDTLFEVCKLFDYQPLPRGRRI</sequence>
<dbReference type="AlphaFoldDB" id="X0UNX7"/>
<evidence type="ECO:0000259" key="5">
    <source>
        <dbReference type="Pfam" id="PF13607"/>
    </source>
</evidence>
<dbReference type="Pfam" id="PF13380">
    <property type="entry name" value="CoA_binding_2"/>
    <property type="match status" value="1"/>
</dbReference>
<feature type="domain" description="Succinyl-CoA synthetase-like flavodoxin" evidence="5">
    <location>
        <begin position="124"/>
        <end position="261"/>
    </location>
</feature>
<reference evidence="6" key="1">
    <citation type="journal article" date="2014" name="Front. Microbiol.">
        <title>High frequency of phylogenetically diverse reductive dehalogenase-homologous genes in deep subseafloor sedimentary metagenomes.</title>
        <authorList>
            <person name="Kawai M."/>
            <person name="Futagami T."/>
            <person name="Toyoda A."/>
            <person name="Takaki Y."/>
            <person name="Nishi S."/>
            <person name="Hori S."/>
            <person name="Arai W."/>
            <person name="Tsubouchi T."/>
            <person name="Morono Y."/>
            <person name="Uchiyama I."/>
            <person name="Ito T."/>
            <person name="Fujiyama A."/>
            <person name="Inagaki F."/>
            <person name="Takami H."/>
        </authorList>
    </citation>
    <scope>NUCLEOTIDE SEQUENCE</scope>
    <source>
        <strain evidence="6">Expedition CK06-06</strain>
    </source>
</reference>
<evidence type="ECO:0000256" key="3">
    <source>
        <dbReference type="ARBA" id="ARBA00022840"/>
    </source>
</evidence>
<evidence type="ECO:0000259" key="4">
    <source>
        <dbReference type="Pfam" id="PF13380"/>
    </source>
</evidence>
<gene>
    <name evidence="6" type="ORF">S01H1_34226</name>
</gene>